<gene>
    <name evidence="2" type="ORF">FOZ63_012960</name>
</gene>
<feature type="region of interest" description="Disordered" evidence="1">
    <location>
        <begin position="1"/>
        <end position="39"/>
    </location>
</feature>
<name>A0A7J6QY86_PEROL</name>
<protein>
    <submittedName>
        <fullName evidence="2">Uncharacterized protein</fullName>
    </submittedName>
</protein>
<evidence type="ECO:0000256" key="1">
    <source>
        <dbReference type="SAM" id="MobiDB-lite"/>
    </source>
</evidence>
<feature type="compositionally biased region" description="Low complexity" evidence="1">
    <location>
        <begin position="1"/>
        <end position="23"/>
    </location>
</feature>
<evidence type="ECO:0000313" key="3">
    <source>
        <dbReference type="Proteomes" id="UP000553632"/>
    </source>
</evidence>
<dbReference type="Proteomes" id="UP000553632">
    <property type="component" value="Unassembled WGS sequence"/>
</dbReference>
<feature type="region of interest" description="Disordered" evidence="1">
    <location>
        <begin position="60"/>
        <end position="79"/>
    </location>
</feature>
<proteinExistence type="predicted"/>
<sequence>MSADPTNAASTTEASTGSSSAAARQLPPPSRPKKSENPSVLESLGIVVAKGSKKRVKLAASESRRVRARTKERTAEEESRIAVLREERVR</sequence>
<comment type="caution">
    <text evidence="2">The sequence shown here is derived from an EMBL/GenBank/DDBJ whole genome shotgun (WGS) entry which is preliminary data.</text>
</comment>
<feature type="non-terminal residue" evidence="2">
    <location>
        <position position="1"/>
    </location>
</feature>
<dbReference type="EMBL" id="JABANO010029591">
    <property type="protein sequence ID" value="KAF4713293.1"/>
    <property type="molecule type" value="Genomic_DNA"/>
</dbReference>
<accession>A0A7J6QY86</accession>
<organism evidence="2 3">
    <name type="scientific">Perkinsus olseni</name>
    <name type="common">Perkinsus atlanticus</name>
    <dbReference type="NCBI Taxonomy" id="32597"/>
    <lineage>
        <taxon>Eukaryota</taxon>
        <taxon>Sar</taxon>
        <taxon>Alveolata</taxon>
        <taxon>Perkinsozoa</taxon>
        <taxon>Perkinsea</taxon>
        <taxon>Perkinsida</taxon>
        <taxon>Perkinsidae</taxon>
        <taxon>Perkinsus</taxon>
    </lineage>
</organism>
<feature type="compositionally biased region" description="Basic and acidic residues" evidence="1">
    <location>
        <begin position="62"/>
        <end position="79"/>
    </location>
</feature>
<evidence type="ECO:0000313" key="2">
    <source>
        <dbReference type="EMBL" id="KAF4713293.1"/>
    </source>
</evidence>
<keyword evidence="3" id="KW-1185">Reference proteome</keyword>
<reference evidence="2 3" key="1">
    <citation type="submission" date="2020-04" db="EMBL/GenBank/DDBJ databases">
        <title>Perkinsus olseni comparative genomics.</title>
        <authorList>
            <person name="Bogema D.R."/>
        </authorList>
    </citation>
    <scope>NUCLEOTIDE SEQUENCE [LARGE SCALE GENOMIC DNA]</scope>
    <source>
        <strain evidence="2 3">ATCC PRA-207</strain>
    </source>
</reference>
<dbReference type="AlphaFoldDB" id="A0A7J6QY86"/>